<dbReference type="SUPFAM" id="SSF52540">
    <property type="entry name" value="P-loop containing nucleoside triphosphate hydrolases"/>
    <property type="match status" value="1"/>
</dbReference>
<evidence type="ECO:0000259" key="7">
    <source>
        <dbReference type="PROSITE" id="PS50893"/>
    </source>
</evidence>
<dbReference type="Pfam" id="PF00005">
    <property type="entry name" value="ABC_tran"/>
    <property type="match status" value="1"/>
</dbReference>
<keyword evidence="5" id="KW-1278">Translocase</keyword>
<dbReference type="Gene3D" id="2.40.50.100">
    <property type="match status" value="1"/>
</dbReference>
<dbReference type="Gene3D" id="3.40.50.300">
    <property type="entry name" value="P-loop containing nucleotide triphosphate hydrolases"/>
    <property type="match status" value="1"/>
</dbReference>
<evidence type="ECO:0000256" key="4">
    <source>
        <dbReference type="ARBA" id="ARBA00022840"/>
    </source>
</evidence>
<dbReference type="InterPro" id="IPR027417">
    <property type="entry name" value="P-loop_NTPase"/>
</dbReference>
<dbReference type="InterPro" id="IPR008995">
    <property type="entry name" value="Mo/tungstate-bd_C_term_dom"/>
</dbReference>
<keyword evidence="1" id="KW-0813">Transport</keyword>
<dbReference type="GO" id="GO:0005524">
    <property type="term" value="F:ATP binding"/>
    <property type="evidence" value="ECO:0007669"/>
    <property type="project" value="UniProtKB-KW"/>
</dbReference>
<dbReference type="PANTHER" id="PTHR43875">
    <property type="entry name" value="MALTODEXTRIN IMPORT ATP-BINDING PROTEIN MSMX"/>
    <property type="match status" value="1"/>
</dbReference>
<keyword evidence="6" id="KW-0472">Membrane</keyword>
<dbReference type="PROSITE" id="PS00211">
    <property type="entry name" value="ABC_TRANSPORTER_1"/>
    <property type="match status" value="1"/>
</dbReference>
<accession>A0ABV6LY45</accession>
<dbReference type="InterPro" id="IPR015855">
    <property type="entry name" value="ABC_transpr_MalK-like"/>
</dbReference>
<dbReference type="Gene3D" id="2.40.50.140">
    <property type="entry name" value="Nucleic acid-binding proteins"/>
    <property type="match status" value="1"/>
</dbReference>
<dbReference type="InterPro" id="IPR003439">
    <property type="entry name" value="ABC_transporter-like_ATP-bd"/>
</dbReference>
<organism evidence="8 9">
    <name type="scientific">Phytohabitans kaempferiae</name>
    <dbReference type="NCBI Taxonomy" id="1620943"/>
    <lineage>
        <taxon>Bacteria</taxon>
        <taxon>Bacillati</taxon>
        <taxon>Actinomycetota</taxon>
        <taxon>Actinomycetes</taxon>
        <taxon>Micromonosporales</taxon>
        <taxon>Micromonosporaceae</taxon>
    </lineage>
</organism>
<keyword evidence="9" id="KW-1185">Reference proteome</keyword>
<dbReference type="InterPro" id="IPR040582">
    <property type="entry name" value="OB_MalK-like"/>
</dbReference>
<dbReference type="InterPro" id="IPR017871">
    <property type="entry name" value="ABC_transporter-like_CS"/>
</dbReference>
<dbReference type="PROSITE" id="PS50893">
    <property type="entry name" value="ABC_TRANSPORTER_2"/>
    <property type="match status" value="1"/>
</dbReference>
<keyword evidence="4 8" id="KW-0067">ATP-binding</keyword>
<evidence type="ECO:0000256" key="2">
    <source>
        <dbReference type="ARBA" id="ARBA00022475"/>
    </source>
</evidence>
<dbReference type="RefSeq" id="WP_377247130.1">
    <property type="nucleotide sequence ID" value="NZ_JBHLUH010000009.1"/>
</dbReference>
<dbReference type="SMART" id="SM00382">
    <property type="entry name" value="AAA"/>
    <property type="match status" value="1"/>
</dbReference>
<comment type="caution">
    <text evidence="8">The sequence shown here is derived from an EMBL/GenBank/DDBJ whole genome shotgun (WGS) entry which is preliminary data.</text>
</comment>
<protein>
    <submittedName>
        <fullName evidence="8">ABC transporter ATP-binding protein</fullName>
    </submittedName>
</protein>
<dbReference type="Proteomes" id="UP001589867">
    <property type="component" value="Unassembled WGS sequence"/>
</dbReference>
<evidence type="ECO:0000313" key="8">
    <source>
        <dbReference type="EMBL" id="MFC0527362.1"/>
    </source>
</evidence>
<name>A0ABV6LY45_9ACTN</name>
<evidence type="ECO:0000256" key="5">
    <source>
        <dbReference type="ARBA" id="ARBA00022967"/>
    </source>
</evidence>
<dbReference type="EMBL" id="JBHLUH010000009">
    <property type="protein sequence ID" value="MFC0527362.1"/>
    <property type="molecule type" value="Genomic_DNA"/>
</dbReference>
<dbReference type="CDD" id="cd03301">
    <property type="entry name" value="ABC_MalK_N"/>
    <property type="match status" value="1"/>
</dbReference>
<keyword evidence="2" id="KW-1003">Cell membrane</keyword>
<sequence>MSAVTVENLVKTYAAGGRRATDDVSLEVADGEFLVLVGPSGCGKTTLLRMVAGLETPDSGTVRIGGRDVTDLPARQRGLSMVFQSYAIFPHMRVRQNIGFGLTMRKVPKDEFDRRVRRAAELLQLSDYLDRYPAQLSGGQRQRVAVARAIVVDAAVLLMDEPLSNLDALLRLQFRAELKRIVGQLGTTTLYVTHDQAEAMSLGDRVAVMRDGKVAQIGPPLDVYDRPAYRFVGGFLGSPPMNFLTARVRDGALAIGDTALPAPAHLSTWDGREVVVGVRAENVQVAKDAVAGWVPARVEVVEPTGAALLLTVCLAGHQLKVQAPATFPAAADDEVHLRAEVEALRFYDPESGLALMP</sequence>
<proteinExistence type="predicted"/>
<dbReference type="InterPro" id="IPR003593">
    <property type="entry name" value="AAA+_ATPase"/>
</dbReference>
<dbReference type="Pfam" id="PF17912">
    <property type="entry name" value="OB_MalK"/>
    <property type="match status" value="1"/>
</dbReference>
<dbReference type="PANTHER" id="PTHR43875:SF15">
    <property type="entry name" value="TREHALOSE IMPORT ATP-BINDING PROTEIN SUGC"/>
    <property type="match status" value="1"/>
</dbReference>
<evidence type="ECO:0000256" key="6">
    <source>
        <dbReference type="ARBA" id="ARBA00023136"/>
    </source>
</evidence>
<evidence type="ECO:0000256" key="3">
    <source>
        <dbReference type="ARBA" id="ARBA00022741"/>
    </source>
</evidence>
<dbReference type="SUPFAM" id="SSF50331">
    <property type="entry name" value="MOP-like"/>
    <property type="match status" value="1"/>
</dbReference>
<reference evidence="8 9" key="1">
    <citation type="submission" date="2024-09" db="EMBL/GenBank/DDBJ databases">
        <authorList>
            <person name="Sun Q."/>
            <person name="Mori K."/>
        </authorList>
    </citation>
    <scope>NUCLEOTIDE SEQUENCE [LARGE SCALE GENOMIC DNA]</scope>
    <source>
        <strain evidence="8 9">TBRC 3947</strain>
    </source>
</reference>
<evidence type="ECO:0000313" key="9">
    <source>
        <dbReference type="Proteomes" id="UP001589867"/>
    </source>
</evidence>
<dbReference type="InterPro" id="IPR012340">
    <property type="entry name" value="NA-bd_OB-fold"/>
</dbReference>
<feature type="domain" description="ABC transporter" evidence="7">
    <location>
        <begin position="4"/>
        <end position="236"/>
    </location>
</feature>
<keyword evidence="3" id="KW-0547">Nucleotide-binding</keyword>
<dbReference type="InterPro" id="IPR047641">
    <property type="entry name" value="ABC_transpr_MalK/UgpC-like"/>
</dbReference>
<evidence type="ECO:0000256" key="1">
    <source>
        <dbReference type="ARBA" id="ARBA00022448"/>
    </source>
</evidence>
<gene>
    <name evidence="8" type="ORF">ACFFIA_06795</name>
</gene>